<reference evidence="1" key="1">
    <citation type="journal article" date="2014" name="Int. J. Syst. Evol. Microbiol.">
        <title>Complete genome sequence of Corynebacterium casei LMG S-19264T (=DSM 44701T), isolated from a smear-ripened cheese.</title>
        <authorList>
            <consortium name="US DOE Joint Genome Institute (JGI-PGF)"/>
            <person name="Walter F."/>
            <person name="Albersmeier A."/>
            <person name="Kalinowski J."/>
            <person name="Ruckert C."/>
        </authorList>
    </citation>
    <scope>NUCLEOTIDE SEQUENCE</scope>
    <source>
        <strain evidence="1">KCTC 23077</strain>
    </source>
</reference>
<keyword evidence="2" id="KW-1185">Reference proteome</keyword>
<evidence type="ECO:0000313" key="2">
    <source>
        <dbReference type="Proteomes" id="UP000646426"/>
    </source>
</evidence>
<reference evidence="1" key="2">
    <citation type="submission" date="2020-09" db="EMBL/GenBank/DDBJ databases">
        <authorList>
            <person name="Sun Q."/>
            <person name="Kim S."/>
        </authorList>
    </citation>
    <scope>NUCLEOTIDE SEQUENCE</scope>
    <source>
        <strain evidence="1">KCTC 23077</strain>
    </source>
</reference>
<gene>
    <name evidence="1" type="ORF">GCM10007067_25170</name>
</gene>
<dbReference type="EMBL" id="BMYD01000004">
    <property type="protein sequence ID" value="GHA86086.1"/>
    <property type="molecule type" value="Genomic_DNA"/>
</dbReference>
<dbReference type="Proteomes" id="UP000646426">
    <property type="component" value="Unassembled WGS sequence"/>
</dbReference>
<name>A0A918WB37_9GAMM</name>
<comment type="caution">
    <text evidence="1">The sequence shown here is derived from an EMBL/GenBank/DDBJ whole genome shotgun (WGS) entry which is preliminary data.</text>
</comment>
<organism evidence="1 2">
    <name type="scientific">Cognatilysobacter bugurensis</name>
    <dbReference type="NCBI Taxonomy" id="543356"/>
    <lineage>
        <taxon>Bacteria</taxon>
        <taxon>Pseudomonadati</taxon>
        <taxon>Pseudomonadota</taxon>
        <taxon>Gammaproteobacteria</taxon>
        <taxon>Lysobacterales</taxon>
        <taxon>Lysobacteraceae</taxon>
        <taxon>Cognatilysobacter</taxon>
    </lineage>
</organism>
<dbReference type="AlphaFoldDB" id="A0A918WB37"/>
<evidence type="ECO:0000313" key="1">
    <source>
        <dbReference type="EMBL" id="GHA86086.1"/>
    </source>
</evidence>
<accession>A0A918WB37</accession>
<proteinExistence type="predicted"/>
<protein>
    <submittedName>
        <fullName evidence="1">Uncharacterized protein</fullName>
    </submittedName>
</protein>
<dbReference type="RefSeq" id="WP_189457103.1">
    <property type="nucleotide sequence ID" value="NZ_BMYD01000004.1"/>
</dbReference>
<sequence>MPIVDADSGATGRYAEFGDTPGGLHLDGHKVEHESRVHVDIESDDIDATRLEALRATRVTRSRR</sequence>